<name>A0A010RS13_9PEZI</name>
<feature type="signal peptide" evidence="1">
    <location>
        <begin position="1"/>
        <end position="20"/>
    </location>
</feature>
<dbReference type="HOGENOM" id="CLU_2372677_0_0_1"/>
<dbReference type="InterPro" id="IPR000742">
    <property type="entry name" value="EGF"/>
</dbReference>
<sequence length="97" mass="9714">MQFSTTFTLAMSAMLSLAAAGTIPAGDANTVFPSQLCGSGYASCGKAGTNGDGGSRCALSCTYAGGPTSTGTCQCPTGYYVDTCISGGAYNRRHKCN</sequence>
<feature type="domain" description="EGF-like" evidence="2">
    <location>
        <begin position="73"/>
        <end position="84"/>
    </location>
</feature>
<feature type="chain" id="PRO_5001456095" description="EGF-like domain-containing protein" evidence="1">
    <location>
        <begin position="21"/>
        <end position="97"/>
    </location>
</feature>
<dbReference type="KEGG" id="cfj:CFIO01_01190"/>
<protein>
    <recommendedName>
        <fullName evidence="2">EGF-like domain-containing protein</fullName>
    </recommendedName>
</protein>
<evidence type="ECO:0000313" key="3">
    <source>
        <dbReference type="EMBL" id="EXF80819.1"/>
    </source>
</evidence>
<dbReference type="OrthoDB" id="3666713at2759"/>
<dbReference type="eggNOG" id="ENOG502T69Z">
    <property type="taxonomic scope" value="Eukaryota"/>
</dbReference>
<dbReference type="AlphaFoldDB" id="A0A010RS13"/>
<evidence type="ECO:0000256" key="1">
    <source>
        <dbReference type="SAM" id="SignalP"/>
    </source>
</evidence>
<dbReference type="Proteomes" id="UP000020467">
    <property type="component" value="Unassembled WGS sequence"/>
</dbReference>
<reference evidence="3 4" key="1">
    <citation type="submission" date="2014-02" db="EMBL/GenBank/DDBJ databases">
        <title>The genome sequence of Colletotrichum fioriniae PJ7.</title>
        <authorList>
            <person name="Baroncelli R."/>
            <person name="Thon M.R."/>
        </authorList>
    </citation>
    <scope>NUCLEOTIDE SEQUENCE [LARGE SCALE GENOMIC DNA]</scope>
    <source>
        <strain evidence="3 4">PJ7</strain>
    </source>
</reference>
<evidence type="ECO:0000313" key="4">
    <source>
        <dbReference type="Proteomes" id="UP000020467"/>
    </source>
</evidence>
<accession>A0A010RS13</accession>
<organism evidence="3 4">
    <name type="scientific">Colletotrichum fioriniae PJ7</name>
    <dbReference type="NCBI Taxonomy" id="1445577"/>
    <lineage>
        <taxon>Eukaryota</taxon>
        <taxon>Fungi</taxon>
        <taxon>Dikarya</taxon>
        <taxon>Ascomycota</taxon>
        <taxon>Pezizomycotina</taxon>
        <taxon>Sordariomycetes</taxon>
        <taxon>Hypocreomycetidae</taxon>
        <taxon>Glomerellales</taxon>
        <taxon>Glomerellaceae</taxon>
        <taxon>Colletotrichum</taxon>
        <taxon>Colletotrichum acutatum species complex</taxon>
    </lineage>
</organism>
<comment type="caution">
    <text evidence="3">The sequence shown here is derived from an EMBL/GenBank/DDBJ whole genome shotgun (WGS) entry which is preliminary data.</text>
</comment>
<dbReference type="PROSITE" id="PS01186">
    <property type="entry name" value="EGF_2"/>
    <property type="match status" value="1"/>
</dbReference>
<gene>
    <name evidence="3" type="ORF">CFIO01_01190</name>
</gene>
<evidence type="ECO:0000259" key="2">
    <source>
        <dbReference type="PROSITE" id="PS01186"/>
    </source>
</evidence>
<keyword evidence="4" id="KW-1185">Reference proteome</keyword>
<proteinExistence type="predicted"/>
<dbReference type="EMBL" id="JARH01000415">
    <property type="protein sequence ID" value="EXF80819.1"/>
    <property type="molecule type" value="Genomic_DNA"/>
</dbReference>
<keyword evidence="1" id="KW-0732">Signal</keyword>